<evidence type="ECO:0000256" key="1">
    <source>
        <dbReference type="ARBA" id="ARBA00006484"/>
    </source>
</evidence>
<sequence>MSLQRVVNLFNATLFNPLLSGLAAGALAWRSLQPDGKIDKDALLAILKTDKGIKVCLGLFLAGLVIRLNGTVSRRALNPSGKVRWTPKGEVALVTGGAGGIGAEIVKLMSAKGVPVVVVDVVPLQFTPSDGLPVPLANDGAPVSYYKCDITDYDAFQKVANKIREEVGSPTVVFANAGFSRTKPVLELSTRELALMNGVNINGVLWAIKLFVPDMVRKNHGHIVITASSAAYVSNPRMVPYCGTKSAVLAIWEGLHAELIQLYKAPHVKASVVCPMFVTTKMFDGMASPGFVAPPLKPIDVALPQVQAVVDGEARHIMVPRAFGLFLGFVRAWPSWVGVLLARAAGEMTVKVTGHDPLA</sequence>
<keyword evidence="6" id="KW-1185">Reference proteome</keyword>
<organism evidence="5 6">
    <name type="scientific">Monascus purpureus</name>
    <name type="common">Red mold</name>
    <name type="synonym">Monascus anka</name>
    <dbReference type="NCBI Taxonomy" id="5098"/>
    <lineage>
        <taxon>Eukaryota</taxon>
        <taxon>Fungi</taxon>
        <taxon>Dikarya</taxon>
        <taxon>Ascomycota</taxon>
        <taxon>Pezizomycotina</taxon>
        <taxon>Eurotiomycetes</taxon>
        <taxon>Eurotiomycetidae</taxon>
        <taxon>Eurotiales</taxon>
        <taxon>Aspergillaceae</taxon>
        <taxon>Monascus</taxon>
    </lineage>
</organism>
<keyword evidence="4" id="KW-0472">Membrane</keyword>
<keyword evidence="4" id="KW-0812">Transmembrane</keyword>
<proteinExistence type="inferred from homology"/>
<evidence type="ECO:0000256" key="4">
    <source>
        <dbReference type="SAM" id="Phobius"/>
    </source>
</evidence>
<evidence type="ECO:0000256" key="2">
    <source>
        <dbReference type="ARBA" id="ARBA00022857"/>
    </source>
</evidence>
<dbReference type="Proteomes" id="UP000319663">
    <property type="component" value="Unassembled WGS sequence"/>
</dbReference>
<dbReference type="GO" id="GO:0016616">
    <property type="term" value="F:oxidoreductase activity, acting on the CH-OH group of donors, NAD or NADP as acceptor"/>
    <property type="evidence" value="ECO:0007669"/>
    <property type="project" value="TreeGrafter"/>
</dbReference>
<comment type="caution">
    <text evidence="5">The sequence shown here is derived from an EMBL/GenBank/DDBJ whole genome shotgun (WGS) entry which is preliminary data.</text>
</comment>
<evidence type="ECO:0000313" key="5">
    <source>
        <dbReference type="EMBL" id="TQB73922.1"/>
    </source>
</evidence>
<comment type="similarity">
    <text evidence="1">Belongs to the short-chain dehydrogenases/reductases (SDR) family.</text>
</comment>
<dbReference type="STRING" id="5098.A0A507QYX1"/>
<dbReference type="InterPro" id="IPR002347">
    <property type="entry name" value="SDR_fam"/>
</dbReference>
<dbReference type="PANTHER" id="PTHR24322:SF736">
    <property type="entry name" value="RETINOL DEHYDROGENASE 10"/>
    <property type="match status" value="1"/>
</dbReference>
<protein>
    <submittedName>
        <fullName evidence="5">Uncharacterized protein</fullName>
    </submittedName>
</protein>
<dbReference type="Pfam" id="PF00106">
    <property type="entry name" value="adh_short"/>
    <property type="match status" value="1"/>
</dbReference>
<dbReference type="Gene3D" id="3.40.50.720">
    <property type="entry name" value="NAD(P)-binding Rossmann-like Domain"/>
    <property type="match status" value="1"/>
</dbReference>
<keyword evidence="3" id="KW-0560">Oxidoreductase</keyword>
<gene>
    <name evidence="5" type="ORF">MPDQ_005401</name>
</gene>
<keyword evidence="2" id="KW-0521">NADP</keyword>
<dbReference type="PROSITE" id="PS00061">
    <property type="entry name" value="ADH_SHORT"/>
    <property type="match status" value="1"/>
</dbReference>
<evidence type="ECO:0000256" key="3">
    <source>
        <dbReference type="ARBA" id="ARBA00023002"/>
    </source>
</evidence>
<reference evidence="5 6" key="1">
    <citation type="submission" date="2019-06" db="EMBL/GenBank/DDBJ databases">
        <title>Wine fermentation using esterase from Monascus purpureus.</title>
        <authorList>
            <person name="Geng C."/>
            <person name="Zhang Y."/>
        </authorList>
    </citation>
    <scope>NUCLEOTIDE SEQUENCE [LARGE SCALE GENOMIC DNA]</scope>
    <source>
        <strain evidence="5">HQ1</strain>
    </source>
</reference>
<accession>A0A507QYX1</accession>
<dbReference type="InterPro" id="IPR020904">
    <property type="entry name" value="Sc_DH/Rdtase_CS"/>
</dbReference>
<dbReference type="AlphaFoldDB" id="A0A507QYX1"/>
<keyword evidence="4" id="KW-1133">Transmembrane helix</keyword>
<dbReference type="PRINTS" id="PR00081">
    <property type="entry name" value="GDHRDH"/>
</dbReference>
<dbReference type="InterPro" id="IPR036291">
    <property type="entry name" value="NAD(P)-bd_dom_sf"/>
</dbReference>
<name>A0A507QYX1_MONPU</name>
<dbReference type="PANTHER" id="PTHR24322">
    <property type="entry name" value="PKSB"/>
    <property type="match status" value="1"/>
</dbReference>
<dbReference type="SUPFAM" id="SSF51735">
    <property type="entry name" value="NAD(P)-binding Rossmann-fold domains"/>
    <property type="match status" value="1"/>
</dbReference>
<dbReference type="EMBL" id="VIFY01000038">
    <property type="protein sequence ID" value="TQB73922.1"/>
    <property type="molecule type" value="Genomic_DNA"/>
</dbReference>
<evidence type="ECO:0000313" key="6">
    <source>
        <dbReference type="Proteomes" id="UP000319663"/>
    </source>
</evidence>
<feature type="transmembrane region" description="Helical" evidence="4">
    <location>
        <begin position="12"/>
        <end position="32"/>
    </location>
</feature>